<reference evidence="1" key="1">
    <citation type="submission" date="2021-05" db="EMBL/GenBank/DDBJ databases">
        <title>Complete genome sequence of the cellulolytic planctomycete Telmatocola sphagniphila SP2T and characterization of the first cellulase from planctomycetes.</title>
        <authorList>
            <person name="Rakitin A.L."/>
            <person name="Beletsky A.V."/>
            <person name="Naumoff D.G."/>
            <person name="Kulichevskaya I.S."/>
            <person name="Mardanov A.V."/>
            <person name="Ravin N.V."/>
            <person name="Dedysh S.N."/>
        </authorList>
    </citation>
    <scope>NUCLEOTIDE SEQUENCE</scope>
    <source>
        <strain evidence="1">SP2T</strain>
    </source>
</reference>
<evidence type="ECO:0000313" key="2">
    <source>
        <dbReference type="Proteomes" id="UP000676194"/>
    </source>
</evidence>
<dbReference type="SUPFAM" id="SSF160631">
    <property type="entry name" value="SMI1/KNR4-like"/>
    <property type="match status" value="1"/>
</dbReference>
<dbReference type="AlphaFoldDB" id="A0A8E6B1J5"/>
<dbReference type="InterPro" id="IPR037883">
    <property type="entry name" value="Knr4/Smi1-like_sf"/>
</dbReference>
<dbReference type="EMBL" id="CP074694">
    <property type="protein sequence ID" value="QVL30118.1"/>
    <property type="molecule type" value="Genomic_DNA"/>
</dbReference>
<dbReference type="KEGG" id="tsph:KIH39_14770"/>
<evidence type="ECO:0008006" key="3">
    <source>
        <dbReference type="Google" id="ProtNLM"/>
    </source>
</evidence>
<organism evidence="1 2">
    <name type="scientific">Telmatocola sphagniphila</name>
    <dbReference type="NCBI Taxonomy" id="1123043"/>
    <lineage>
        <taxon>Bacteria</taxon>
        <taxon>Pseudomonadati</taxon>
        <taxon>Planctomycetota</taxon>
        <taxon>Planctomycetia</taxon>
        <taxon>Gemmatales</taxon>
        <taxon>Gemmataceae</taxon>
    </lineage>
</organism>
<gene>
    <name evidence="1" type="ORF">KIH39_14770</name>
</gene>
<evidence type="ECO:0000313" key="1">
    <source>
        <dbReference type="EMBL" id="QVL30118.1"/>
    </source>
</evidence>
<dbReference type="RefSeq" id="WP_213494002.1">
    <property type="nucleotide sequence ID" value="NZ_CP074694.1"/>
</dbReference>
<protein>
    <recommendedName>
        <fullName evidence="3">Knr4/Smi1-like domain-containing protein</fullName>
    </recommendedName>
</protein>
<sequence>MPNSTARPPQGPFAGSRCVTGPGHQWGEATIRRVNEDGTFKVELDIKSMLILKYWQGVTREEITFDDDLHWPAMFAKFSSNRTTLTKTDFAAALELLGYKLEPEVTNQIWDQHCHHLFKVDGDALNTLALDPPSSYRLFLNLGLPLKVIHQKLNSEQPKEYFKLYWNQTRMAGRNPAELPRDVRLTDTVQALGLEESQEDKNTTAFLEEFEKENSLSLPENFKRILGRTGASTAIDACHPNNPSLLKLVKRDWSLERGKKAEGLLGDNALLFMVPHQGDHDWWLVFDNGQTDGTVYVRWYSDDGQKWLLTAPSFAFFLWDLAQTGLVWYQDTQYEGGKPVLKTDIGLVPK</sequence>
<keyword evidence="2" id="KW-1185">Reference proteome</keyword>
<name>A0A8E6B1J5_9BACT</name>
<dbReference type="Proteomes" id="UP000676194">
    <property type="component" value="Chromosome"/>
</dbReference>
<accession>A0A8E6B1J5</accession>
<proteinExistence type="predicted"/>